<dbReference type="HOGENOM" id="CLU_1216442_0_0_1"/>
<evidence type="ECO:0000313" key="3">
    <source>
        <dbReference type="Proteomes" id="UP000007306"/>
    </source>
</evidence>
<protein>
    <submittedName>
        <fullName evidence="2">Uncharacterized protein</fullName>
    </submittedName>
</protein>
<sequence>SLCRSQFSHCRIFFLTELPDIFSSGLYSTFVFQKPDPDAMPTILTPNLPDPENAQEVVCSAFSTVDFLLYVMCVNCSEIAGMPPEAAGISGRWKGLRASDADRYDSHGMVRRVSLVVPGPADISGHRRGSDADSNSHGSCEEHPWSSACRCEALEFTDEYLGIGAWLNLELAMCILCIYAGYLGVSVALGPSVTRLAFGGPSDVQTIIACAGSSTPRVLDVFGGVESASCTDAFLLRTGFLMLKSTACGKCDFCIIIRERRDVCTLWFHWLDDTCG</sequence>
<dbReference type="STRING" id="4538.I1PN69"/>
<feature type="region of interest" description="Disordered" evidence="1">
    <location>
        <begin position="120"/>
        <end position="144"/>
    </location>
</feature>
<dbReference type="Gramene" id="ORGLA04G0163800.1">
    <property type="protein sequence ID" value="ORGLA04G0163800.1"/>
    <property type="gene ID" value="ORGLA04G0163800"/>
</dbReference>
<proteinExistence type="predicted"/>
<reference evidence="2 3" key="2">
    <citation type="submission" date="2018-04" db="EMBL/GenBank/DDBJ databases">
        <title>OglaRS2 (Oryza glaberrima Reference Sequence Version 2).</title>
        <authorList>
            <person name="Zhang J."/>
            <person name="Kudrna D."/>
            <person name="Lee S."/>
            <person name="Talag J."/>
            <person name="Rajasekar S."/>
            <person name="Wing R.A."/>
        </authorList>
    </citation>
    <scope>NUCLEOTIDE SEQUENCE [LARGE SCALE GENOMIC DNA]</scope>
    <source>
        <strain evidence="2 3">cv. IRGC 96717</strain>
    </source>
</reference>
<dbReference type="Proteomes" id="UP000007306">
    <property type="component" value="Chromosome 4"/>
</dbReference>
<organism evidence="2 3">
    <name type="scientific">Oryza glaberrima</name>
    <name type="common">African rice</name>
    <dbReference type="NCBI Taxonomy" id="4538"/>
    <lineage>
        <taxon>Eukaryota</taxon>
        <taxon>Viridiplantae</taxon>
        <taxon>Streptophyta</taxon>
        <taxon>Embryophyta</taxon>
        <taxon>Tracheophyta</taxon>
        <taxon>Spermatophyta</taxon>
        <taxon>Magnoliopsida</taxon>
        <taxon>Liliopsida</taxon>
        <taxon>Poales</taxon>
        <taxon>Poaceae</taxon>
        <taxon>BOP clade</taxon>
        <taxon>Oryzoideae</taxon>
        <taxon>Oryzeae</taxon>
        <taxon>Oryzinae</taxon>
        <taxon>Oryza</taxon>
    </lineage>
</organism>
<dbReference type="AlphaFoldDB" id="I1PN69"/>
<evidence type="ECO:0000256" key="1">
    <source>
        <dbReference type="SAM" id="MobiDB-lite"/>
    </source>
</evidence>
<dbReference type="EnsemblPlants" id="ORGLA04G0163800.1">
    <property type="protein sequence ID" value="ORGLA04G0163800.1"/>
    <property type="gene ID" value="ORGLA04G0163800"/>
</dbReference>
<name>I1PN69_ORYGL</name>
<evidence type="ECO:0000313" key="2">
    <source>
        <dbReference type="EnsemblPlants" id="ORGLA04G0163800.1"/>
    </source>
</evidence>
<keyword evidence="3" id="KW-1185">Reference proteome</keyword>
<reference evidence="2" key="1">
    <citation type="submission" date="2015-06" db="UniProtKB">
        <authorList>
            <consortium name="EnsemblPlants"/>
        </authorList>
    </citation>
    <scope>IDENTIFICATION</scope>
</reference>
<accession>I1PN69</accession>